<evidence type="ECO:0000313" key="4">
    <source>
        <dbReference type="EMBL" id="KAJ1693883.1"/>
    </source>
</evidence>
<comment type="caution">
    <text evidence="4">The sequence shown here is derived from an EMBL/GenBank/DDBJ whole genome shotgun (WGS) entry which is preliminary data.</text>
</comment>
<dbReference type="GO" id="GO:0010468">
    <property type="term" value="P:regulation of gene expression"/>
    <property type="evidence" value="ECO:0007669"/>
    <property type="project" value="TreeGrafter"/>
</dbReference>
<evidence type="ECO:0000259" key="2">
    <source>
        <dbReference type="PROSITE" id="PS51183"/>
    </source>
</evidence>
<dbReference type="SMART" id="SM00545">
    <property type="entry name" value="JmjN"/>
    <property type="match status" value="1"/>
</dbReference>
<dbReference type="Pfam" id="PF02373">
    <property type="entry name" value="JmjC"/>
    <property type="match status" value="1"/>
</dbReference>
<evidence type="ECO:0000313" key="5">
    <source>
        <dbReference type="Proteomes" id="UP001151287"/>
    </source>
</evidence>
<dbReference type="GO" id="GO:0005634">
    <property type="term" value="C:nucleus"/>
    <property type="evidence" value="ECO:0007669"/>
    <property type="project" value="TreeGrafter"/>
</dbReference>
<proteinExistence type="predicted"/>
<evidence type="ECO:0008006" key="6">
    <source>
        <dbReference type="Google" id="ProtNLM"/>
    </source>
</evidence>
<dbReference type="AlphaFoldDB" id="A0A9Q0HQ61"/>
<feature type="domain" description="JmjC" evidence="3">
    <location>
        <begin position="182"/>
        <end position="351"/>
    </location>
</feature>
<dbReference type="Gene3D" id="2.60.120.650">
    <property type="entry name" value="Cupin"/>
    <property type="match status" value="1"/>
</dbReference>
<sequence length="700" mass="78112">MASSETLAIPSWLQSLPRAPEYRPTESEFADPISFITRVEREAASFGICKIIPPFARPSKKFVFSNLNSSLAQSSNPARDPSTPALITTRHQELGARKNGAGHQQVWQSGESYTLEQFESKARVFYRAHLSGVKEVRPLLVESLFWKAAQDKPIYIEYANDVPGSGFPSRKGEMKSREPGWRLSESPWNLQVIARAHGSLTKFMPDDVPGVTSPMVYIGMLYSWFAWHIEDHELHSLNFLHTGASKTWYAVSSDHASQLEEIIRLKGYGGTIDRLASLGQLGEKTTLLSPEIIVASGVPCCRLVQNPGEFVVTFPRAYHVGFSHGFNCGEAANFATPQWLKFAKEAAVRRAAMNFLPMLSHQQLLYLLAISFISRNPNELLLGMRTSRLRDRKKEDRELIIKRAFLQDMVNENKLLCTLLSRKSTSNSVILWEPEMLPCSSTATYTFVKPNGDNCQMESSSSDEEDGLPFGLRVDSGSLTCVACGILGYPFMAILQPSEEALNNILSTRGEQFKKESAETQCSGLAHNNLTSTENLNSDDAGVEFSYSSSSEIERGDMLQTDRSNVSMNGTSSCHSTKEPETERDSSERHSSFTTPSEAGPTNLSHEQVSEKAGRPRLFCLQHAVQIEELLQNRGGSHVLAICHAGMIFIYYHSFLVHKEVAVWFCYWSHTGLAAGQFCLRVLPVSTEYQNFALDPRYLN</sequence>
<protein>
    <recommendedName>
        <fullName evidence="6">Lysine-specific demethylase ELF6</fullName>
    </recommendedName>
</protein>
<evidence type="ECO:0000259" key="3">
    <source>
        <dbReference type="PROSITE" id="PS51184"/>
    </source>
</evidence>
<dbReference type="PANTHER" id="PTHR10694:SF45">
    <property type="entry name" value="LYSINE-SPECIFIC DEMETHYLASE ELF6"/>
    <property type="match status" value="1"/>
</dbReference>
<dbReference type="InterPro" id="IPR003347">
    <property type="entry name" value="JmjC_dom"/>
</dbReference>
<dbReference type="Proteomes" id="UP001151287">
    <property type="component" value="Unassembled WGS sequence"/>
</dbReference>
<accession>A0A9Q0HQ61</accession>
<gene>
    <name evidence="4" type="ORF">LUZ63_010581</name>
</gene>
<reference evidence="4" key="1">
    <citation type="journal article" date="2022" name="Cell">
        <title>Repeat-based holocentromeres influence genome architecture and karyotype evolution.</title>
        <authorList>
            <person name="Hofstatter P.G."/>
            <person name="Thangavel G."/>
            <person name="Lux T."/>
            <person name="Neumann P."/>
            <person name="Vondrak T."/>
            <person name="Novak P."/>
            <person name="Zhang M."/>
            <person name="Costa L."/>
            <person name="Castellani M."/>
            <person name="Scott A."/>
            <person name="Toegelov H."/>
            <person name="Fuchs J."/>
            <person name="Mata-Sucre Y."/>
            <person name="Dias Y."/>
            <person name="Vanzela A.L.L."/>
            <person name="Huettel B."/>
            <person name="Almeida C.C.S."/>
            <person name="Simkova H."/>
            <person name="Souza G."/>
            <person name="Pedrosa-Harand A."/>
            <person name="Macas J."/>
            <person name="Mayer K.F.X."/>
            <person name="Houben A."/>
            <person name="Marques A."/>
        </authorList>
    </citation>
    <scope>NUCLEOTIDE SEQUENCE</scope>
    <source>
        <strain evidence="4">RhyBre1mFocal</strain>
    </source>
</reference>
<feature type="domain" description="JmjN" evidence="2">
    <location>
        <begin position="19"/>
        <end position="60"/>
    </location>
</feature>
<feature type="compositionally biased region" description="Basic and acidic residues" evidence="1">
    <location>
        <begin position="576"/>
        <end position="591"/>
    </location>
</feature>
<name>A0A9Q0HQ61_9POAL</name>
<feature type="compositionally biased region" description="Polar residues" evidence="1">
    <location>
        <begin position="592"/>
        <end position="607"/>
    </location>
</feature>
<keyword evidence="5" id="KW-1185">Reference proteome</keyword>
<organism evidence="4 5">
    <name type="scientific">Rhynchospora breviuscula</name>
    <dbReference type="NCBI Taxonomy" id="2022672"/>
    <lineage>
        <taxon>Eukaryota</taxon>
        <taxon>Viridiplantae</taxon>
        <taxon>Streptophyta</taxon>
        <taxon>Embryophyta</taxon>
        <taxon>Tracheophyta</taxon>
        <taxon>Spermatophyta</taxon>
        <taxon>Magnoliopsida</taxon>
        <taxon>Liliopsida</taxon>
        <taxon>Poales</taxon>
        <taxon>Cyperaceae</taxon>
        <taxon>Cyperoideae</taxon>
        <taxon>Rhynchosporeae</taxon>
        <taxon>Rhynchospora</taxon>
    </lineage>
</organism>
<evidence type="ECO:0000256" key="1">
    <source>
        <dbReference type="SAM" id="MobiDB-lite"/>
    </source>
</evidence>
<feature type="compositionally biased region" description="Polar residues" evidence="1">
    <location>
        <begin position="561"/>
        <end position="575"/>
    </location>
</feature>
<dbReference type="EMBL" id="JAMQYH010000003">
    <property type="protein sequence ID" value="KAJ1693883.1"/>
    <property type="molecule type" value="Genomic_DNA"/>
</dbReference>
<dbReference type="Pfam" id="PF02375">
    <property type="entry name" value="JmjN"/>
    <property type="match status" value="1"/>
</dbReference>
<dbReference type="PROSITE" id="PS51183">
    <property type="entry name" value="JMJN"/>
    <property type="match status" value="1"/>
</dbReference>
<dbReference type="GO" id="GO:0000785">
    <property type="term" value="C:chromatin"/>
    <property type="evidence" value="ECO:0007669"/>
    <property type="project" value="TreeGrafter"/>
</dbReference>
<dbReference type="InterPro" id="IPR003349">
    <property type="entry name" value="JmjN"/>
</dbReference>
<feature type="region of interest" description="Disordered" evidence="1">
    <location>
        <begin position="531"/>
        <end position="609"/>
    </location>
</feature>
<dbReference type="GO" id="GO:0034647">
    <property type="term" value="F:histone H3K4me/H3K4me2/H3K4me3 demethylase activity"/>
    <property type="evidence" value="ECO:0007669"/>
    <property type="project" value="TreeGrafter"/>
</dbReference>
<dbReference type="PANTHER" id="PTHR10694">
    <property type="entry name" value="LYSINE-SPECIFIC DEMETHYLASE"/>
    <property type="match status" value="1"/>
</dbReference>
<dbReference type="SUPFAM" id="SSF51197">
    <property type="entry name" value="Clavaminate synthase-like"/>
    <property type="match status" value="1"/>
</dbReference>
<dbReference type="PROSITE" id="PS51184">
    <property type="entry name" value="JMJC"/>
    <property type="match status" value="1"/>
</dbReference>
<dbReference type="SMART" id="SM00558">
    <property type="entry name" value="JmjC"/>
    <property type="match status" value="1"/>
</dbReference>
<dbReference type="OrthoDB" id="9547406at2759"/>